<keyword evidence="3" id="KW-0560">Oxidoreductase</keyword>
<evidence type="ECO:0000256" key="5">
    <source>
        <dbReference type="SAM" id="MobiDB-lite"/>
    </source>
</evidence>
<dbReference type="GO" id="GO:0016491">
    <property type="term" value="F:oxidoreductase activity"/>
    <property type="evidence" value="ECO:0007669"/>
    <property type="project" value="UniProtKB-KW"/>
</dbReference>
<dbReference type="InterPro" id="IPR011707">
    <property type="entry name" value="Cu-oxidase-like_N"/>
</dbReference>
<feature type="region of interest" description="Disordered" evidence="5">
    <location>
        <begin position="109"/>
        <end position="150"/>
    </location>
</feature>
<dbReference type="FunFam" id="2.60.40.420:FF:000021">
    <property type="entry name" value="Extracellular dihydrogeodin oxidase/laccase"/>
    <property type="match status" value="1"/>
</dbReference>
<keyword evidence="4" id="KW-0186">Copper</keyword>
<evidence type="ECO:0000259" key="8">
    <source>
        <dbReference type="Pfam" id="PF07732"/>
    </source>
</evidence>
<organism evidence="9 10">
    <name type="scientific">Teratosphaeria nubilosa</name>
    <dbReference type="NCBI Taxonomy" id="161662"/>
    <lineage>
        <taxon>Eukaryota</taxon>
        <taxon>Fungi</taxon>
        <taxon>Dikarya</taxon>
        <taxon>Ascomycota</taxon>
        <taxon>Pezizomycotina</taxon>
        <taxon>Dothideomycetes</taxon>
        <taxon>Dothideomycetidae</taxon>
        <taxon>Mycosphaerellales</taxon>
        <taxon>Teratosphaeriaceae</taxon>
        <taxon>Teratosphaeria</taxon>
    </lineage>
</organism>
<feature type="domain" description="Plastocyanin-like" evidence="7">
    <location>
        <begin position="558"/>
        <end position="673"/>
    </location>
</feature>
<dbReference type="CDD" id="cd13854">
    <property type="entry name" value="CuRO_1_MaLCC_like"/>
    <property type="match status" value="1"/>
</dbReference>
<dbReference type="InterPro" id="IPR011706">
    <property type="entry name" value="Cu-oxidase_C"/>
</dbReference>
<feature type="domain" description="Plastocyanin-like" evidence="6">
    <location>
        <begin position="333"/>
        <end position="477"/>
    </location>
</feature>
<comment type="similarity">
    <text evidence="1">Belongs to the multicopper oxidase family.</text>
</comment>
<name>A0A6G1L166_9PEZI</name>
<dbReference type="Gene3D" id="2.60.40.420">
    <property type="entry name" value="Cupredoxins - blue copper proteins"/>
    <property type="match status" value="3"/>
</dbReference>
<dbReference type="FunFam" id="2.60.40.420:FF:000045">
    <property type="entry name" value="Laccase 2"/>
    <property type="match status" value="1"/>
</dbReference>
<dbReference type="Pfam" id="PF07732">
    <property type="entry name" value="Cu-oxidase_3"/>
    <property type="match status" value="1"/>
</dbReference>
<feature type="domain" description="Plastocyanin-like" evidence="8">
    <location>
        <begin position="206"/>
        <end position="321"/>
    </location>
</feature>
<dbReference type="OrthoDB" id="2121828at2759"/>
<gene>
    <name evidence="9" type="ORF">EJ03DRAFT_317332</name>
</gene>
<proteinExistence type="inferred from homology"/>
<evidence type="ECO:0000313" key="10">
    <source>
        <dbReference type="Proteomes" id="UP000799436"/>
    </source>
</evidence>
<accession>A0A6G1L166</accession>
<dbReference type="SUPFAM" id="SSF49503">
    <property type="entry name" value="Cupredoxins"/>
    <property type="match status" value="3"/>
</dbReference>
<dbReference type="InterPro" id="IPR001117">
    <property type="entry name" value="Cu-oxidase_2nd"/>
</dbReference>
<reference evidence="9" key="1">
    <citation type="journal article" date="2020" name="Stud. Mycol.">
        <title>101 Dothideomycetes genomes: a test case for predicting lifestyles and emergence of pathogens.</title>
        <authorList>
            <person name="Haridas S."/>
            <person name="Albert R."/>
            <person name="Binder M."/>
            <person name="Bloem J."/>
            <person name="Labutti K."/>
            <person name="Salamov A."/>
            <person name="Andreopoulos B."/>
            <person name="Baker S."/>
            <person name="Barry K."/>
            <person name="Bills G."/>
            <person name="Bluhm B."/>
            <person name="Cannon C."/>
            <person name="Castanera R."/>
            <person name="Culley D."/>
            <person name="Daum C."/>
            <person name="Ezra D."/>
            <person name="Gonzalez J."/>
            <person name="Henrissat B."/>
            <person name="Kuo A."/>
            <person name="Liang C."/>
            <person name="Lipzen A."/>
            <person name="Lutzoni F."/>
            <person name="Magnuson J."/>
            <person name="Mondo S."/>
            <person name="Nolan M."/>
            <person name="Ohm R."/>
            <person name="Pangilinan J."/>
            <person name="Park H.-J."/>
            <person name="Ramirez L."/>
            <person name="Alfaro M."/>
            <person name="Sun H."/>
            <person name="Tritt A."/>
            <person name="Yoshinaga Y."/>
            <person name="Zwiers L.-H."/>
            <person name="Turgeon B."/>
            <person name="Goodwin S."/>
            <person name="Spatafora J."/>
            <person name="Crous P."/>
            <person name="Grigoriev I."/>
        </authorList>
    </citation>
    <scope>NUCLEOTIDE SEQUENCE</scope>
    <source>
        <strain evidence="9">CBS 116005</strain>
    </source>
</reference>
<keyword evidence="2" id="KW-0479">Metal-binding</keyword>
<dbReference type="Proteomes" id="UP000799436">
    <property type="component" value="Unassembled WGS sequence"/>
</dbReference>
<evidence type="ECO:0000313" key="9">
    <source>
        <dbReference type="EMBL" id="KAF2766663.1"/>
    </source>
</evidence>
<dbReference type="GO" id="GO:0005507">
    <property type="term" value="F:copper ion binding"/>
    <property type="evidence" value="ECO:0007669"/>
    <property type="project" value="InterPro"/>
</dbReference>
<evidence type="ECO:0000256" key="1">
    <source>
        <dbReference type="ARBA" id="ARBA00010609"/>
    </source>
</evidence>
<dbReference type="InterPro" id="IPR008972">
    <property type="entry name" value="Cupredoxin"/>
</dbReference>
<evidence type="ECO:0000259" key="6">
    <source>
        <dbReference type="Pfam" id="PF00394"/>
    </source>
</evidence>
<evidence type="ECO:0008006" key="11">
    <source>
        <dbReference type="Google" id="ProtNLM"/>
    </source>
</evidence>
<evidence type="ECO:0000256" key="3">
    <source>
        <dbReference type="ARBA" id="ARBA00023002"/>
    </source>
</evidence>
<dbReference type="EMBL" id="ML995868">
    <property type="protein sequence ID" value="KAF2766663.1"/>
    <property type="molecule type" value="Genomic_DNA"/>
</dbReference>
<dbReference type="PANTHER" id="PTHR11709:SF502">
    <property type="entry name" value="MULTICOPPER OXIDASE"/>
    <property type="match status" value="1"/>
</dbReference>
<sequence>MTTTTMATDYVTIYTTVCPVTSTGSDGSVTTGTTTSTVISSVHTTVTTSFVAGTPNNTSPADYQPAQPLTATRSSPYYPASNKTSSADYASGTGTGYSSANHTSAYQTGWSQTSSNQTSWSQTSWNQTSSNQTSSNQASSNQTSSNQTSSSCSSKASNATCVPCAGQTSSNYGNSGGQPFCGLTIDDNSYEVSPQTCQTVEYFWEITNTTISPDGVSREALVINGQMPGPLIEANWGDWIIVHVKNSMQTNGSTIHWHGLRQNYTNEMDGVASITQCPIAPGESMTYKFRADNYGFSWYHSHYSLQTYEGVFGPMLIHGPSSASQEVDGEQNFVLQDWSHVPVDEMYDAAQDVRGGGPRTLDTGLINGMNVWDGEGERFEMTVKKGSTYKFRFVNTAIQSTMKVYLDQHTFTVISADFVPIVPYETKVLSITNGQRYEVLVTFDQDDASYWLRSDVASECSTVTNGMDIKAIVHYEGNTDTPSSTANTYSTASGAGCADEPLASLTPYYKLNAHSQDYSIDETVTIGANSELLYKWSLSGTTFQSQWGDPTLLQIYQNGTVPDYSGQLAITVPDLGSWVYLIIDSPIPFPHPIHLHGHDFYILAQGTGLYDSSISLNLQNPPRRDVAMMPWNPSQQLGGYLVIAWKTDNPGAWLVHCHIAWHVAMGFALQVIQGLDDIACTVDSPDVLLDTCSSWHAWAGDLVPFDSGV</sequence>
<dbReference type="AlphaFoldDB" id="A0A6G1L166"/>
<feature type="region of interest" description="Disordered" evidence="5">
    <location>
        <begin position="50"/>
        <end position="86"/>
    </location>
</feature>
<dbReference type="CDD" id="cd13901">
    <property type="entry name" value="CuRO_3_MaLCC_like"/>
    <property type="match status" value="1"/>
</dbReference>
<evidence type="ECO:0000256" key="4">
    <source>
        <dbReference type="ARBA" id="ARBA00023008"/>
    </source>
</evidence>
<dbReference type="PANTHER" id="PTHR11709">
    <property type="entry name" value="MULTI-COPPER OXIDASE"/>
    <property type="match status" value="1"/>
</dbReference>
<protein>
    <recommendedName>
        <fullName evidence="11">Multicopper oxidase</fullName>
    </recommendedName>
</protein>
<dbReference type="InterPro" id="IPR045087">
    <property type="entry name" value="Cu-oxidase_fam"/>
</dbReference>
<dbReference type="Pfam" id="PF07731">
    <property type="entry name" value="Cu-oxidase_2"/>
    <property type="match status" value="1"/>
</dbReference>
<evidence type="ECO:0000256" key="2">
    <source>
        <dbReference type="ARBA" id="ARBA00022723"/>
    </source>
</evidence>
<evidence type="ECO:0000259" key="7">
    <source>
        <dbReference type="Pfam" id="PF07731"/>
    </source>
</evidence>
<keyword evidence="10" id="KW-1185">Reference proteome</keyword>
<dbReference type="Pfam" id="PF00394">
    <property type="entry name" value="Cu-oxidase"/>
    <property type="match status" value="1"/>
</dbReference>